<protein>
    <submittedName>
        <fullName evidence="1">Uncharacterized protein</fullName>
    </submittedName>
</protein>
<sequence>MEDETTYQEEDDYCRYSPDPPELQEGLRRLMEAERINSGDERAVAAVFARPGEKRAVSEIPTGWAHEWDDSLVTVKRFKSNYWAKPCMAKLMLKSGPSFTCTAAIMIHSKRQAWRRKRGVRISCFFLLEF</sequence>
<dbReference type="Proteomes" id="UP000032180">
    <property type="component" value="Chromosome 5"/>
</dbReference>
<keyword evidence="2" id="KW-1185">Reference proteome</keyword>
<accession>A0A0D9WCY3</accession>
<dbReference type="Gramene" id="LPERR05G03370.1">
    <property type="protein sequence ID" value="LPERR05G03370.1"/>
    <property type="gene ID" value="LPERR05G03370"/>
</dbReference>
<evidence type="ECO:0000313" key="1">
    <source>
        <dbReference type="EnsemblPlants" id="LPERR05G03370.1"/>
    </source>
</evidence>
<proteinExistence type="predicted"/>
<evidence type="ECO:0000313" key="2">
    <source>
        <dbReference type="Proteomes" id="UP000032180"/>
    </source>
</evidence>
<reference evidence="2" key="2">
    <citation type="submission" date="2013-12" db="EMBL/GenBank/DDBJ databases">
        <authorList>
            <person name="Yu Y."/>
            <person name="Lee S."/>
            <person name="de Baynast K."/>
            <person name="Wissotski M."/>
            <person name="Liu L."/>
            <person name="Talag J."/>
            <person name="Goicoechea J."/>
            <person name="Angelova A."/>
            <person name="Jetty R."/>
            <person name="Kudrna D."/>
            <person name="Golser W."/>
            <person name="Rivera L."/>
            <person name="Zhang J."/>
            <person name="Wing R."/>
        </authorList>
    </citation>
    <scope>NUCLEOTIDE SEQUENCE</scope>
</reference>
<name>A0A0D9WCY3_9ORYZ</name>
<dbReference type="EnsemblPlants" id="LPERR05G03370.1">
    <property type="protein sequence ID" value="LPERR05G03370.1"/>
    <property type="gene ID" value="LPERR05G03370"/>
</dbReference>
<dbReference type="HOGENOM" id="CLU_145690_0_0_1"/>
<reference evidence="1" key="3">
    <citation type="submission" date="2015-04" db="UniProtKB">
        <authorList>
            <consortium name="EnsemblPlants"/>
        </authorList>
    </citation>
    <scope>IDENTIFICATION</scope>
</reference>
<dbReference type="AlphaFoldDB" id="A0A0D9WCY3"/>
<reference evidence="1 2" key="1">
    <citation type="submission" date="2012-08" db="EMBL/GenBank/DDBJ databases">
        <title>Oryza genome evolution.</title>
        <authorList>
            <person name="Wing R.A."/>
        </authorList>
    </citation>
    <scope>NUCLEOTIDE SEQUENCE</scope>
</reference>
<organism evidence="1 2">
    <name type="scientific">Leersia perrieri</name>
    <dbReference type="NCBI Taxonomy" id="77586"/>
    <lineage>
        <taxon>Eukaryota</taxon>
        <taxon>Viridiplantae</taxon>
        <taxon>Streptophyta</taxon>
        <taxon>Embryophyta</taxon>
        <taxon>Tracheophyta</taxon>
        <taxon>Spermatophyta</taxon>
        <taxon>Magnoliopsida</taxon>
        <taxon>Liliopsida</taxon>
        <taxon>Poales</taxon>
        <taxon>Poaceae</taxon>
        <taxon>BOP clade</taxon>
        <taxon>Oryzoideae</taxon>
        <taxon>Oryzeae</taxon>
        <taxon>Oryzinae</taxon>
        <taxon>Leersia</taxon>
    </lineage>
</organism>